<dbReference type="Proteomes" id="UP000494216">
    <property type="component" value="Unassembled WGS sequence"/>
</dbReference>
<feature type="transmembrane region" description="Helical" evidence="1">
    <location>
        <begin position="37"/>
        <end position="55"/>
    </location>
</feature>
<name>A0A8S0X305_9GAMM</name>
<dbReference type="PANTHER" id="PTHR34989:SF1">
    <property type="entry name" value="PROTEIN HDED"/>
    <property type="match status" value="1"/>
</dbReference>
<feature type="transmembrane region" description="Helical" evidence="1">
    <location>
        <begin position="91"/>
        <end position="110"/>
    </location>
</feature>
<dbReference type="GO" id="GO:0005886">
    <property type="term" value="C:plasma membrane"/>
    <property type="evidence" value="ECO:0007669"/>
    <property type="project" value="TreeGrafter"/>
</dbReference>
<dbReference type="Pfam" id="PF03729">
    <property type="entry name" value="DUF308"/>
    <property type="match status" value="1"/>
</dbReference>
<protein>
    <recommendedName>
        <fullName evidence="4">HdeD family acid-resistance protein</fullName>
    </recommendedName>
</protein>
<proteinExistence type="predicted"/>
<feature type="transmembrane region" description="Helical" evidence="1">
    <location>
        <begin position="116"/>
        <end position="137"/>
    </location>
</feature>
<evidence type="ECO:0008006" key="4">
    <source>
        <dbReference type="Google" id="ProtNLM"/>
    </source>
</evidence>
<gene>
    <name evidence="2" type="ORF">METHB2_660015</name>
</gene>
<keyword evidence="1" id="KW-0812">Transmembrane</keyword>
<dbReference type="AlphaFoldDB" id="A0A8S0X305"/>
<dbReference type="InterPro" id="IPR052712">
    <property type="entry name" value="Acid_resist_chaperone_HdeD"/>
</dbReference>
<evidence type="ECO:0000313" key="3">
    <source>
        <dbReference type="Proteomes" id="UP000494216"/>
    </source>
</evidence>
<organism evidence="2 3">
    <name type="scientific">Candidatus Methylobacter favarea</name>
    <dbReference type="NCBI Taxonomy" id="2707345"/>
    <lineage>
        <taxon>Bacteria</taxon>
        <taxon>Pseudomonadati</taxon>
        <taxon>Pseudomonadota</taxon>
        <taxon>Gammaproteobacteria</taxon>
        <taxon>Methylococcales</taxon>
        <taxon>Methylococcaceae</taxon>
        <taxon>Methylobacter</taxon>
    </lineage>
</organism>
<dbReference type="InterPro" id="IPR005325">
    <property type="entry name" value="DUF308_memb"/>
</dbReference>
<keyword evidence="1" id="KW-1133">Transmembrane helix</keyword>
<dbReference type="PANTHER" id="PTHR34989">
    <property type="entry name" value="PROTEIN HDED"/>
    <property type="match status" value="1"/>
</dbReference>
<evidence type="ECO:0000256" key="1">
    <source>
        <dbReference type="SAM" id="Phobius"/>
    </source>
</evidence>
<dbReference type="EMBL" id="CADCXN010000098">
    <property type="protein sequence ID" value="CAA9892344.1"/>
    <property type="molecule type" value="Genomic_DNA"/>
</dbReference>
<feature type="transmembrane region" description="Helical" evidence="1">
    <location>
        <begin position="174"/>
        <end position="192"/>
    </location>
</feature>
<feature type="transmembrane region" description="Helical" evidence="1">
    <location>
        <begin position="61"/>
        <end position="79"/>
    </location>
</feature>
<sequence length="202" mass="23014">MTATLGEKTMSNIDEINIELQHMQQQMLVYLRKHWKLFLTEGIIFIVLGISAIVIPQVFTVAIVLFLGWIILFGGIVHISRALFFWQMPGFWLWLFMGLLQLVIGFLFIANPIAGILTLTMLMALFFALEGITKISLALMMRPLTNWGFMLFSGITALVFALIIWLGWPETANWLLGLFLGINMVFLGWSLVKISLHHKESL</sequence>
<accession>A0A8S0X305</accession>
<keyword evidence="1" id="KW-0472">Membrane</keyword>
<evidence type="ECO:0000313" key="2">
    <source>
        <dbReference type="EMBL" id="CAA9892344.1"/>
    </source>
</evidence>
<comment type="caution">
    <text evidence="2">The sequence shown here is derived from an EMBL/GenBank/DDBJ whole genome shotgun (WGS) entry which is preliminary data.</text>
</comment>
<feature type="transmembrane region" description="Helical" evidence="1">
    <location>
        <begin position="149"/>
        <end position="168"/>
    </location>
</feature>
<keyword evidence="3" id="KW-1185">Reference proteome</keyword>
<reference evidence="2 3" key="1">
    <citation type="submission" date="2020-02" db="EMBL/GenBank/DDBJ databases">
        <authorList>
            <person name="Hogendoorn C."/>
        </authorList>
    </citation>
    <scope>NUCLEOTIDE SEQUENCE [LARGE SCALE GENOMIC DNA]</scope>
    <source>
        <strain evidence="2">METHB21</strain>
    </source>
</reference>